<feature type="region of interest" description="Disordered" evidence="1">
    <location>
        <begin position="128"/>
        <end position="480"/>
    </location>
</feature>
<feature type="region of interest" description="Disordered" evidence="1">
    <location>
        <begin position="1"/>
        <end position="26"/>
    </location>
</feature>
<dbReference type="EMBL" id="KZ819664">
    <property type="protein sequence ID" value="PWN28811.1"/>
    <property type="molecule type" value="Genomic_DNA"/>
</dbReference>
<keyword evidence="3" id="KW-1185">Reference proteome</keyword>
<dbReference type="Proteomes" id="UP000245884">
    <property type="component" value="Unassembled WGS sequence"/>
</dbReference>
<protein>
    <submittedName>
        <fullName evidence="2">Uncharacterized protein</fullName>
    </submittedName>
</protein>
<feature type="compositionally biased region" description="Low complexity" evidence="1">
    <location>
        <begin position="672"/>
        <end position="691"/>
    </location>
</feature>
<feature type="compositionally biased region" description="Low complexity" evidence="1">
    <location>
        <begin position="1115"/>
        <end position="1133"/>
    </location>
</feature>
<feature type="compositionally biased region" description="Basic and acidic residues" evidence="1">
    <location>
        <begin position="507"/>
        <end position="516"/>
    </location>
</feature>
<feature type="region of interest" description="Disordered" evidence="1">
    <location>
        <begin position="580"/>
        <end position="758"/>
    </location>
</feature>
<gene>
    <name evidence="2" type="ORF">BDZ90DRAFT_131400</name>
</gene>
<dbReference type="OrthoDB" id="2553867at2759"/>
<feature type="compositionally biased region" description="Polar residues" evidence="1">
    <location>
        <begin position="470"/>
        <end position="480"/>
    </location>
</feature>
<evidence type="ECO:0000256" key="1">
    <source>
        <dbReference type="SAM" id="MobiDB-lite"/>
    </source>
</evidence>
<feature type="compositionally biased region" description="Low complexity" evidence="1">
    <location>
        <begin position="1141"/>
        <end position="1153"/>
    </location>
</feature>
<feature type="compositionally biased region" description="Low complexity" evidence="1">
    <location>
        <begin position="61"/>
        <end position="100"/>
    </location>
</feature>
<evidence type="ECO:0000313" key="3">
    <source>
        <dbReference type="Proteomes" id="UP000245884"/>
    </source>
</evidence>
<organism evidence="2 3">
    <name type="scientific">Jaminaea rosea</name>
    <dbReference type="NCBI Taxonomy" id="1569628"/>
    <lineage>
        <taxon>Eukaryota</taxon>
        <taxon>Fungi</taxon>
        <taxon>Dikarya</taxon>
        <taxon>Basidiomycota</taxon>
        <taxon>Ustilaginomycotina</taxon>
        <taxon>Exobasidiomycetes</taxon>
        <taxon>Microstromatales</taxon>
        <taxon>Microstromatales incertae sedis</taxon>
        <taxon>Jaminaea</taxon>
    </lineage>
</organism>
<feature type="region of interest" description="Disordered" evidence="1">
    <location>
        <begin position="1047"/>
        <end position="1172"/>
    </location>
</feature>
<feature type="compositionally biased region" description="Low complexity" evidence="1">
    <location>
        <begin position="946"/>
        <end position="966"/>
    </location>
</feature>
<feature type="compositionally biased region" description="Low complexity" evidence="1">
    <location>
        <begin position="414"/>
        <end position="433"/>
    </location>
</feature>
<dbReference type="GeneID" id="37025203"/>
<feature type="compositionally biased region" description="Polar residues" evidence="1">
    <location>
        <begin position="843"/>
        <end position="871"/>
    </location>
</feature>
<feature type="compositionally biased region" description="Low complexity" evidence="1">
    <location>
        <begin position="580"/>
        <end position="594"/>
    </location>
</feature>
<feature type="compositionally biased region" description="Low complexity" evidence="1">
    <location>
        <begin position="707"/>
        <end position="743"/>
    </location>
</feature>
<feature type="region of interest" description="Disordered" evidence="1">
    <location>
        <begin position="500"/>
        <end position="548"/>
    </location>
</feature>
<feature type="region of interest" description="Disordered" evidence="1">
    <location>
        <begin position="57"/>
        <end position="108"/>
    </location>
</feature>
<evidence type="ECO:0000313" key="2">
    <source>
        <dbReference type="EMBL" id="PWN28811.1"/>
    </source>
</evidence>
<feature type="compositionally biased region" description="Basic and acidic residues" evidence="1">
    <location>
        <begin position="1065"/>
        <end position="1075"/>
    </location>
</feature>
<accession>A0A316UWV9</accession>
<reference evidence="2 3" key="1">
    <citation type="journal article" date="2018" name="Mol. Biol. Evol.">
        <title>Broad Genomic Sampling Reveals a Smut Pathogenic Ancestry of the Fungal Clade Ustilaginomycotina.</title>
        <authorList>
            <person name="Kijpornyongpan T."/>
            <person name="Mondo S.J."/>
            <person name="Barry K."/>
            <person name="Sandor L."/>
            <person name="Lee J."/>
            <person name="Lipzen A."/>
            <person name="Pangilinan J."/>
            <person name="LaButti K."/>
            <person name="Hainaut M."/>
            <person name="Henrissat B."/>
            <person name="Grigoriev I.V."/>
            <person name="Spatafora J.W."/>
            <person name="Aime M.C."/>
        </authorList>
    </citation>
    <scope>NUCLEOTIDE SEQUENCE [LARGE SCALE GENOMIC DNA]</scope>
    <source>
        <strain evidence="2 3">MCA 5214</strain>
    </source>
</reference>
<feature type="compositionally biased region" description="Low complexity" evidence="1">
    <location>
        <begin position="382"/>
        <end position="396"/>
    </location>
</feature>
<name>A0A316UWV9_9BASI</name>
<feature type="region of interest" description="Disordered" evidence="1">
    <location>
        <begin position="942"/>
        <end position="990"/>
    </location>
</feature>
<dbReference type="RefSeq" id="XP_025363423.1">
    <property type="nucleotide sequence ID" value="XM_025503380.1"/>
</dbReference>
<feature type="compositionally biased region" description="Low complexity" evidence="1">
    <location>
        <begin position="632"/>
        <end position="642"/>
    </location>
</feature>
<proteinExistence type="predicted"/>
<feature type="region of interest" description="Disordered" evidence="1">
    <location>
        <begin position="792"/>
        <end position="871"/>
    </location>
</feature>
<feature type="compositionally biased region" description="Polar residues" evidence="1">
    <location>
        <begin position="518"/>
        <end position="527"/>
    </location>
</feature>
<feature type="compositionally biased region" description="Polar residues" evidence="1">
    <location>
        <begin position="229"/>
        <end position="246"/>
    </location>
</feature>
<sequence length="1284" mass="134576">MVAIPARPHQRQPLQHMANDAPRASGRAIMAKKKVYQASQASMALLNPAYAMGVEMEHSWSDSSSISSSSKQSQSKSHHQSPSSSRHASQPSNASSSSSSRGGYIEDPTPELEAFTMQDFSAAALVRHRTGRNDDGDDDDYADEWSTSPSHRKNATMGSFFEDDADAASPKLSTGRKVAFRVRGGSQDATKEMMAARQGGSGGKAASNYGSSASSPLARLFGWKRGNKKNNGQASPSSDVFDSQPMSAPAHITTFDRSMPPLSDSASSTAGSLPPTPIGGAVMTLPGGSPIMPHRKGGPPPRGILRKQSAPMLRAASEDVARAPSPQPELEEPMIMLPPRSAEAPPSLPSMHFAPLRSKASDSSLRKVGGRQGPPSPLWTPSNVTRSSSTDSQSSFTERRYSTVGRGVARNRSDASLTSSASSHSLALSSNSSIRRKPVDATPSPARRKPVNRRFEGMPESPSVIDWQKLSASPSPQNQPLRVVGASLFSLPSEVSMAQKVANGELSKGRGHEEPMPRSTSKDSNLTVSSGASQRSARRRSRSVGAMDVPAFVVPSLTVEAPAPAKAPAAVFPADGFFAPQTSRSQQRTPTQQSVSAFAASPSRKPVPKMIPDPAPIPATGLSPRGHKSEFSVDSVSSASDSGDSEEAPLTETVQAARRVQLVGTRAKATALSSPSMRSSPSGFSLRSPLLKASPIPTVNILPPSSPSVKSPLSSPQAQPETPANASKAATAAASVATPPSKKASVRSPPGSAESLVADLSEEEIRRRWSRRDSCILALSLAHCSVDGIDEEDEEEERLSEAAQAEPVLAKMSSPSVDMASLHSLESTAPLNIKPRNKRSPAVTPTSSENSLPQTESFGHPSASGSANTLSSKGSSAFESLFSTSLGSLINNEEAMANLGNYEDSHIPARPTHAAPAAPRVAPPAAVPQLVAFGPSQDSLGTAATAASMPSLDSSASGSSSMASTSDNIAEAAQPARNVAATPSPRLDANNSLGVTLLGMTSSDSHGSMATTVRTSIFELGGPYENEEQMEVEEQPRKYTHRAQLSEGAFEDPSLTPTSFNDGSFGDKKKKDRALSPRLEINVSEHDTDDGGESPGLAYTQQFGPVGHYAGGRLSPSVHSRASRSPSPAASTRTVRGAGHRSPTPSTRSVTPTQESTSTPPAPVAPVSGLGLGLDLGPQARVMQPASTPIKAAYGGSVPEMGQYHDYHAHQAFNFGQEQVAEMGVGEWQQSEGGAYYPQYSQQHGTYGARKAVHDDAYLCDYSHSAPEGVRAGGSGEWEMGVAL</sequence>